<dbReference type="AlphaFoldDB" id="A0A2W5UUT9"/>
<gene>
    <name evidence="1" type="ORF">DI536_29035</name>
</gene>
<evidence type="ECO:0000313" key="1">
    <source>
        <dbReference type="EMBL" id="PZR07104.1"/>
    </source>
</evidence>
<accession>A0A2W5UUT9</accession>
<protein>
    <submittedName>
        <fullName evidence="1">Uncharacterized protein</fullName>
    </submittedName>
</protein>
<comment type="caution">
    <text evidence="1">The sequence shown here is derived from an EMBL/GenBank/DDBJ whole genome shotgun (WGS) entry which is preliminary data.</text>
</comment>
<organism evidence="1 2">
    <name type="scientific">Archangium gephyra</name>
    <dbReference type="NCBI Taxonomy" id="48"/>
    <lineage>
        <taxon>Bacteria</taxon>
        <taxon>Pseudomonadati</taxon>
        <taxon>Myxococcota</taxon>
        <taxon>Myxococcia</taxon>
        <taxon>Myxococcales</taxon>
        <taxon>Cystobacterineae</taxon>
        <taxon>Archangiaceae</taxon>
        <taxon>Archangium</taxon>
    </lineage>
</organism>
<proteinExistence type="predicted"/>
<evidence type="ECO:0000313" key="2">
    <source>
        <dbReference type="Proteomes" id="UP000249061"/>
    </source>
</evidence>
<dbReference type="Proteomes" id="UP000249061">
    <property type="component" value="Unassembled WGS sequence"/>
</dbReference>
<reference evidence="1 2" key="1">
    <citation type="submission" date="2017-08" db="EMBL/GenBank/DDBJ databases">
        <title>Infants hospitalized years apart are colonized by the same room-sourced microbial strains.</title>
        <authorList>
            <person name="Brooks B."/>
            <person name="Olm M.R."/>
            <person name="Firek B.A."/>
            <person name="Baker R."/>
            <person name="Thomas B.C."/>
            <person name="Morowitz M.J."/>
            <person name="Banfield J.F."/>
        </authorList>
    </citation>
    <scope>NUCLEOTIDE SEQUENCE [LARGE SCALE GENOMIC DNA]</scope>
    <source>
        <strain evidence="1">S2_003_000_R2_14</strain>
    </source>
</reference>
<sequence>MSAFKKRLDAVGKKLDVSAVDPRKLKPPFKTEICLQRVLVVDDGDGLGGVINGVVHCELAPAVVGGFEALRIMLAAGDLMRDWLAESDGARLGSLAGEMREALQRINELADSVTAAKKLATAEHDAFHHAEAKAKKGAVH</sequence>
<name>A0A2W5UUT9_9BACT</name>
<dbReference type="EMBL" id="QFQP01000034">
    <property type="protein sequence ID" value="PZR07104.1"/>
    <property type="molecule type" value="Genomic_DNA"/>
</dbReference>